<reference evidence="1" key="2">
    <citation type="submission" date="2021-01" db="EMBL/GenBank/DDBJ databases">
        <authorList>
            <person name="Schikora-Tamarit M.A."/>
        </authorList>
    </citation>
    <scope>NUCLEOTIDE SEQUENCE</scope>
    <source>
        <strain evidence="1">CBS6075</strain>
    </source>
</reference>
<proteinExistence type="predicted"/>
<evidence type="ECO:0000313" key="2">
    <source>
        <dbReference type="Proteomes" id="UP000769157"/>
    </source>
</evidence>
<comment type="caution">
    <text evidence="1">The sequence shown here is derived from an EMBL/GenBank/DDBJ whole genome shotgun (WGS) entry which is preliminary data.</text>
</comment>
<evidence type="ECO:0000313" key="1">
    <source>
        <dbReference type="EMBL" id="KAH3669395.1"/>
    </source>
</evidence>
<accession>A0A9P8T8N4</accession>
<dbReference type="AlphaFoldDB" id="A0A9P8T8N4"/>
<dbReference type="Proteomes" id="UP000769157">
    <property type="component" value="Unassembled WGS sequence"/>
</dbReference>
<sequence length="277" mass="31691">MRPHVVLLVVDAHVARTGHRDVGKKPSAVADPGRVHVQHDELDQLRRVGQRGKRRPPEHRRRQIARLQGERVDKLHRVTHFGAHNQLGQVTHGLGEFLWQHNKVVFTNRHDLHGKRELVLRRARMNVLTDQLLGLFRLDRNHAVEEIDHLGCVVSLRIIEIKTVLGLFDRNGIHVCVVFKNELFQVQECSLMLDFLPDLNGSTPCIDRVRLGTVGTLHSNNHVLHLETLLDDGVGESLALDRQFDPNSTGMRFGPDKRRIYKPDFVETFQSAQTQSQ</sequence>
<dbReference type="GeneID" id="70233484"/>
<protein>
    <submittedName>
        <fullName evidence="1">Uncharacterized protein</fullName>
    </submittedName>
</protein>
<gene>
    <name evidence="1" type="ORF">OGAPHI_001516</name>
</gene>
<keyword evidence="2" id="KW-1185">Reference proteome</keyword>
<reference evidence="1" key="1">
    <citation type="journal article" date="2021" name="Open Biol.">
        <title>Shared evolutionary footprints suggest mitochondrial oxidative damage underlies multiple complex I losses in fungi.</title>
        <authorList>
            <person name="Schikora-Tamarit M.A."/>
            <person name="Marcet-Houben M."/>
            <person name="Nosek J."/>
            <person name="Gabaldon T."/>
        </authorList>
    </citation>
    <scope>NUCLEOTIDE SEQUENCE</scope>
    <source>
        <strain evidence="1">CBS6075</strain>
    </source>
</reference>
<dbReference type="EMBL" id="JAEUBE010000137">
    <property type="protein sequence ID" value="KAH3669395.1"/>
    <property type="molecule type" value="Genomic_DNA"/>
</dbReference>
<dbReference type="RefSeq" id="XP_046063658.1">
    <property type="nucleotide sequence ID" value="XM_046202286.1"/>
</dbReference>
<organism evidence="1 2">
    <name type="scientific">Ogataea philodendri</name>
    <dbReference type="NCBI Taxonomy" id="1378263"/>
    <lineage>
        <taxon>Eukaryota</taxon>
        <taxon>Fungi</taxon>
        <taxon>Dikarya</taxon>
        <taxon>Ascomycota</taxon>
        <taxon>Saccharomycotina</taxon>
        <taxon>Pichiomycetes</taxon>
        <taxon>Pichiales</taxon>
        <taxon>Pichiaceae</taxon>
        <taxon>Ogataea</taxon>
    </lineage>
</organism>
<name>A0A9P8T8N4_9ASCO</name>